<dbReference type="CDD" id="cd05233">
    <property type="entry name" value="SDR_c"/>
    <property type="match status" value="1"/>
</dbReference>
<dbReference type="AlphaFoldDB" id="A0A553HZ63"/>
<dbReference type="InterPro" id="IPR002347">
    <property type="entry name" value="SDR_fam"/>
</dbReference>
<dbReference type="InterPro" id="IPR036291">
    <property type="entry name" value="NAD(P)-bd_dom_sf"/>
</dbReference>
<dbReference type="SUPFAM" id="SSF51735">
    <property type="entry name" value="NAD(P)-binding Rossmann-fold domains"/>
    <property type="match status" value="1"/>
</dbReference>
<accession>A0A553HZ63</accession>
<gene>
    <name evidence="5" type="ORF">FHL15_005821</name>
</gene>
<dbReference type="Pfam" id="PF00106">
    <property type="entry name" value="adh_short"/>
    <property type="match status" value="1"/>
</dbReference>
<keyword evidence="3" id="KW-0560">Oxidoreductase</keyword>
<dbReference type="PANTHER" id="PTHR43669">
    <property type="entry name" value="5-KETO-D-GLUCONATE 5-REDUCTASE"/>
    <property type="match status" value="1"/>
</dbReference>
<proteinExistence type="inferred from homology"/>
<dbReference type="GO" id="GO:0016491">
    <property type="term" value="F:oxidoreductase activity"/>
    <property type="evidence" value="ECO:0007669"/>
    <property type="project" value="UniProtKB-KW"/>
</dbReference>
<evidence type="ECO:0000256" key="4">
    <source>
        <dbReference type="RuleBase" id="RU000363"/>
    </source>
</evidence>
<dbReference type="PRINTS" id="PR00080">
    <property type="entry name" value="SDRFAMILY"/>
</dbReference>
<dbReference type="Proteomes" id="UP000319160">
    <property type="component" value="Unassembled WGS sequence"/>
</dbReference>
<evidence type="ECO:0000256" key="2">
    <source>
        <dbReference type="ARBA" id="ARBA00022857"/>
    </source>
</evidence>
<keyword evidence="6" id="KW-1185">Reference proteome</keyword>
<organism evidence="5 6">
    <name type="scientific">Xylaria flabelliformis</name>
    <dbReference type="NCBI Taxonomy" id="2512241"/>
    <lineage>
        <taxon>Eukaryota</taxon>
        <taxon>Fungi</taxon>
        <taxon>Dikarya</taxon>
        <taxon>Ascomycota</taxon>
        <taxon>Pezizomycotina</taxon>
        <taxon>Sordariomycetes</taxon>
        <taxon>Xylariomycetidae</taxon>
        <taxon>Xylariales</taxon>
        <taxon>Xylariaceae</taxon>
        <taxon>Xylaria</taxon>
    </lineage>
</organism>
<dbReference type="InterPro" id="IPR020904">
    <property type="entry name" value="Sc_DH/Rdtase_CS"/>
</dbReference>
<dbReference type="PANTHER" id="PTHR43669:SF3">
    <property type="entry name" value="ALCOHOL DEHYDROGENASE, PUTATIVE (AFU_ORTHOLOGUE AFUA_3G03445)-RELATED"/>
    <property type="match status" value="1"/>
</dbReference>
<dbReference type="OrthoDB" id="417891at2759"/>
<dbReference type="Gene3D" id="3.40.50.720">
    <property type="entry name" value="NAD(P)-binding Rossmann-like Domain"/>
    <property type="match status" value="1"/>
</dbReference>
<keyword evidence="2" id="KW-0521">NADP</keyword>
<comment type="similarity">
    <text evidence="1 4">Belongs to the short-chain dehydrogenases/reductases (SDR) family.</text>
</comment>
<reference evidence="6" key="1">
    <citation type="submission" date="2019-06" db="EMBL/GenBank/DDBJ databases">
        <title>Draft genome sequence of the griseofulvin-producing fungus Xylaria cubensis strain G536.</title>
        <authorList>
            <person name="Mead M.E."/>
            <person name="Raja H.A."/>
            <person name="Steenwyk J.L."/>
            <person name="Knowles S.L."/>
            <person name="Oberlies N.H."/>
            <person name="Rokas A."/>
        </authorList>
    </citation>
    <scope>NUCLEOTIDE SEQUENCE [LARGE SCALE GENOMIC DNA]</scope>
    <source>
        <strain evidence="6">G536</strain>
    </source>
</reference>
<evidence type="ECO:0000313" key="5">
    <source>
        <dbReference type="EMBL" id="TRX93242.1"/>
    </source>
</evidence>
<evidence type="ECO:0000313" key="6">
    <source>
        <dbReference type="Proteomes" id="UP000319160"/>
    </source>
</evidence>
<evidence type="ECO:0000256" key="3">
    <source>
        <dbReference type="ARBA" id="ARBA00023002"/>
    </source>
</evidence>
<protein>
    <submittedName>
        <fullName evidence="5">Uncharacterized protein</fullName>
    </submittedName>
</protein>
<name>A0A553HZ63_9PEZI</name>
<dbReference type="STRING" id="2512241.A0A553HZ63"/>
<sequence>MATSSTAAGKTIVITGGAGGLGKAVASAFLSAGANVAIFDVNEDRLKATAAEWEKHGSSKFITSQTNITDEAAVSAFFGDVVAKFGRIDMLINNAGVMDKFDAAGTTALDMWNRVIGVNLTGAYLCTKAAVNAFQAQTPAGGTIISICSVASVRGLNAGAAYTASKHGLLGLMRNTAGFYGPKKIYSIAFLMGGMDTNIIDVFSTGFNEEGMGAMQKANPGFVVGETEIQLADVAKYCIFYSDPAIAESSNGTTVSISKNWPSA</sequence>
<comment type="caution">
    <text evidence="5">The sequence shown here is derived from an EMBL/GenBank/DDBJ whole genome shotgun (WGS) entry which is preliminary data.</text>
</comment>
<dbReference type="PROSITE" id="PS00061">
    <property type="entry name" value="ADH_SHORT"/>
    <property type="match status" value="1"/>
</dbReference>
<dbReference type="PRINTS" id="PR00081">
    <property type="entry name" value="GDHRDH"/>
</dbReference>
<evidence type="ECO:0000256" key="1">
    <source>
        <dbReference type="ARBA" id="ARBA00006484"/>
    </source>
</evidence>
<dbReference type="EMBL" id="VFLP01000030">
    <property type="protein sequence ID" value="TRX93242.1"/>
    <property type="molecule type" value="Genomic_DNA"/>
</dbReference>